<sequence length="243" mass="27342">MKIIKLDAIDSTNSFLKNLSVNSTVQDFTIVMAKEQTSGKGQMNAKWVVDGGKNLTFSVFSCFDDLEISNQKYLSFGVSLAVFETLNELKLPKLAIKWPNDILSVNKKLAGILIENNLKGNKITSSVIGIGINVNQEIFSKDLPNATSIKKIVNKEFDLDILLNEILIRLKSKLELLHKKDYAFLEKQYLSVLYKKNVPSMFKNNQNILFMGKIIGVSENGKLQIELENETIKEFGLKEVSFA</sequence>
<evidence type="ECO:0000256" key="1">
    <source>
        <dbReference type="ARBA" id="ARBA00022598"/>
    </source>
</evidence>
<dbReference type="NCBIfam" id="TIGR00121">
    <property type="entry name" value="birA_ligase"/>
    <property type="match status" value="1"/>
</dbReference>
<dbReference type="EC" id="6.3.4.15" evidence="3"/>
<keyword evidence="1 3" id="KW-0436">Ligase</keyword>
<dbReference type="Gene3D" id="3.30.930.10">
    <property type="entry name" value="Bira Bifunctional Protein, Domain 2"/>
    <property type="match status" value="1"/>
</dbReference>
<name>A0A839AQ29_9FLAO</name>
<gene>
    <name evidence="3" type="ORF">H3Z83_08195</name>
</gene>
<dbReference type="Pfam" id="PF03099">
    <property type="entry name" value="BPL_LplA_LipB"/>
    <property type="match status" value="1"/>
</dbReference>
<dbReference type="PANTHER" id="PTHR12835">
    <property type="entry name" value="BIOTIN PROTEIN LIGASE"/>
    <property type="match status" value="1"/>
</dbReference>
<protein>
    <submittedName>
        <fullName evidence="3">Biotin--[acetyl-CoA-carboxylase] ligase</fullName>
        <ecNumber evidence="3">6.3.4.15</ecNumber>
    </submittedName>
</protein>
<dbReference type="PROSITE" id="PS51733">
    <property type="entry name" value="BPL_LPL_CATALYTIC"/>
    <property type="match status" value="1"/>
</dbReference>
<dbReference type="InterPro" id="IPR004408">
    <property type="entry name" value="Biotin_CoA_COase_ligase"/>
</dbReference>
<accession>A0A839AQ29</accession>
<comment type="caution">
    <text evidence="3">The sequence shown here is derived from an EMBL/GenBank/DDBJ whole genome shotgun (WGS) entry which is preliminary data.</text>
</comment>
<dbReference type="AlphaFoldDB" id="A0A839AQ29"/>
<dbReference type="RefSeq" id="WP_182124994.1">
    <property type="nucleotide sequence ID" value="NZ_JACGLS010000003.1"/>
</dbReference>
<dbReference type="InterPro" id="IPR004143">
    <property type="entry name" value="BPL_LPL_catalytic"/>
</dbReference>
<dbReference type="Proteomes" id="UP000563906">
    <property type="component" value="Unassembled WGS sequence"/>
</dbReference>
<dbReference type="EMBL" id="JACGLS010000003">
    <property type="protein sequence ID" value="MBA6156490.1"/>
    <property type="molecule type" value="Genomic_DNA"/>
</dbReference>
<dbReference type="InterPro" id="IPR045864">
    <property type="entry name" value="aa-tRNA-synth_II/BPL/LPL"/>
</dbReference>
<dbReference type="SUPFAM" id="SSF55681">
    <property type="entry name" value="Class II aaRS and biotin synthetases"/>
    <property type="match status" value="1"/>
</dbReference>
<evidence type="ECO:0000313" key="4">
    <source>
        <dbReference type="Proteomes" id="UP000563906"/>
    </source>
</evidence>
<proteinExistence type="predicted"/>
<dbReference type="PANTHER" id="PTHR12835:SF5">
    <property type="entry name" value="BIOTIN--PROTEIN LIGASE"/>
    <property type="match status" value="1"/>
</dbReference>
<dbReference type="CDD" id="cd16442">
    <property type="entry name" value="BPL"/>
    <property type="match status" value="1"/>
</dbReference>
<evidence type="ECO:0000259" key="2">
    <source>
        <dbReference type="PROSITE" id="PS51733"/>
    </source>
</evidence>
<dbReference type="GO" id="GO:0004077">
    <property type="term" value="F:biotin--[biotin carboxyl-carrier protein] ligase activity"/>
    <property type="evidence" value="ECO:0007669"/>
    <property type="project" value="UniProtKB-EC"/>
</dbReference>
<evidence type="ECO:0000313" key="3">
    <source>
        <dbReference type="EMBL" id="MBA6156490.1"/>
    </source>
</evidence>
<dbReference type="GO" id="GO:0005737">
    <property type="term" value="C:cytoplasm"/>
    <property type="evidence" value="ECO:0007669"/>
    <property type="project" value="TreeGrafter"/>
</dbReference>
<keyword evidence="4" id="KW-1185">Reference proteome</keyword>
<reference evidence="3 4" key="1">
    <citation type="submission" date="2020-07" db="EMBL/GenBank/DDBJ databases">
        <title>Bacterium isolated from marine sediment.</title>
        <authorList>
            <person name="Shang D."/>
            <person name="Du Z.-J."/>
        </authorList>
    </citation>
    <scope>NUCLEOTIDE SEQUENCE [LARGE SCALE GENOMIC DNA]</scope>
    <source>
        <strain evidence="3 4">S7007</strain>
    </source>
</reference>
<organism evidence="3 4">
    <name type="scientific">Tenacibaculum pelagium</name>
    <dbReference type="NCBI Taxonomy" id="2759527"/>
    <lineage>
        <taxon>Bacteria</taxon>
        <taxon>Pseudomonadati</taxon>
        <taxon>Bacteroidota</taxon>
        <taxon>Flavobacteriia</taxon>
        <taxon>Flavobacteriales</taxon>
        <taxon>Flavobacteriaceae</taxon>
        <taxon>Tenacibaculum</taxon>
    </lineage>
</organism>
<feature type="domain" description="BPL/LPL catalytic" evidence="2">
    <location>
        <begin position="1"/>
        <end position="182"/>
    </location>
</feature>